<proteinExistence type="predicted"/>
<gene>
    <name evidence="2" type="ORF">NDU88_004791</name>
</gene>
<organism evidence="2 3">
    <name type="scientific">Pleurodeles waltl</name>
    <name type="common">Iberian ribbed newt</name>
    <dbReference type="NCBI Taxonomy" id="8319"/>
    <lineage>
        <taxon>Eukaryota</taxon>
        <taxon>Metazoa</taxon>
        <taxon>Chordata</taxon>
        <taxon>Craniata</taxon>
        <taxon>Vertebrata</taxon>
        <taxon>Euteleostomi</taxon>
        <taxon>Amphibia</taxon>
        <taxon>Batrachia</taxon>
        <taxon>Caudata</taxon>
        <taxon>Salamandroidea</taxon>
        <taxon>Salamandridae</taxon>
        <taxon>Pleurodelinae</taxon>
        <taxon>Pleurodeles</taxon>
    </lineage>
</organism>
<accession>A0AAV7WWI3</accession>
<evidence type="ECO:0000313" key="2">
    <source>
        <dbReference type="EMBL" id="KAJ1217196.1"/>
    </source>
</evidence>
<sequence length="217" mass="24355">MEFSFHTPEPAEKCPVGTFWGTTHPEVLPDTDIWVENAETVEEGEPERTGWLEPEEGKGTELEEEKGVEPKEKGREESEERRGNPATLRSLEGDLETPPETGGRHNRSRHVPGGAWLAQVRLCFRVNFLPGWIRSGIERGTQGRDREEGIGKKERLTECILTFNSRGGDWDFGSREEVTLLRCNSETAVDSGGVDCRAGARLPKGPRDQGERDTQLW</sequence>
<reference evidence="2" key="1">
    <citation type="journal article" date="2022" name="bioRxiv">
        <title>Sequencing and chromosome-scale assembly of the giantPleurodeles waltlgenome.</title>
        <authorList>
            <person name="Brown T."/>
            <person name="Elewa A."/>
            <person name="Iarovenko S."/>
            <person name="Subramanian E."/>
            <person name="Araus A.J."/>
            <person name="Petzold A."/>
            <person name="Susuki M."/>
            <person name="Suzuki K.-i.T."/>
            <person name="Hayashi T."/>
            <person name="Toyoda A."/>
            <person name="Oliveira C."/>
            <person name="Osipova E."/>
            <person name="Leigh N.D."/>
            <person name="Simon A."/>
            <person name="Yun M.H."/>
        </authorList>
    </citation>
    <scope>NUCLEOTIDE SEQUENCE</scope>
    <source>
        <strain evidence="2">20211129_DDA</strain>
        <tissue evidence="2">Liver</tissue>
    </source>
</reference>
<evidence type="ECO:0000313" key="3">
    <source>
        <dbReference type="Proteomes" id="UP001066276"/>
    </source>
</evidence>
<protein>
    <submittedName>
        <fullName evidence="2">Uncharacterized protein</fullName>
    </submittedName>
</protein>
<feature type="compositionally biased region" description="Basic and acidic residues" evidence="1">
    <location>
        <begin position="205"/>
        <end position="217"/>
    </location>
</feature>
<feature type="region of interest" description="Disordered" evidence="1">
    <location>
        <begin position="197"/>
        <end position="217"/>
    </location>
</feature>
<feature type="compositionally biased region" description="Basic and acidic residues" evidence="1">
    <location>
        <begin position="46"/>
        <end position="83"/>
    </location>
</feature>
<evidence type="ECO:0000256" key="1">
    <source>
        <dbReference type="SAM" id="MobiDB-lite"/>
    </source>
</evidence>
<keyword evidence="3" id="KW-1185">Reference proteome</keyword>
<dbReference type="AlphaFoldDB" id="A0AAV7WWI3"/>
<feature type="region of interest" description="Disordered" evidence="1">
    <location>
        <begin position="1"/>
        <end position="111"/>
    </location>
</feature>
<dbReference type="Proteomes" id="UP001066276">
    <property type="component" value="Chromosome 1_1"/>
</dbReference>
<dbReference type="EMBL" id="JANPWB010000001">
    <property type="protein sequence ID" value="KAJ1217196.1"/>
    <property type="molecule type" value="Genomic_DNA"/>
</dbReference>
<name>A0AAV7WWI3_PLEWA</name>
<comment type="caution">
    <text evidence="2">The sequence shown here is derived from an EMBL/GenBank/DDBJ whole genome shotgun (WGS) entry which is preliminary data.</text>
</comment>